<protein>
    <submittedName>
        <fullName evidence="1">Uncharacterized protein</fullName>
    </submittedName>
</protein>
<dbReference type="EMBL" id="FJ774803">
    <property type="protein sequence ID" value="ACY66524.1"/>
    <property type="molecule type" value="mRNA"/>
</dbReference>
<feature type="non-terminal residue" evidence="1">
    <location>
        <position position="1"/>
    </location>
</feature>
<sequence>VRHLSRLCKIGNKSDLVGRNGTPDAIYLGVGNHRMMTSTYTVPLQDEGLIYWQGRMVMPDTPRWLIPPWCNVGQGT</sequence>
<reference evidence="1" key="1">
    <citation type="submission" date="2009-02" db="EMBL/GenBank/DDBJ databases">
        <title>Construction of SSH cDNA library from hemocytes of Scylla paramamosain LPS-challenged.</title>
        <authorList>
            <person name="Wang K.J."/>
            <person name="Chen F.Y."/>
            <person name="Bo J."/>
            <person name="Ren H.L."/>
        </authorList>
    </citation>
    <scope>NUCLEOTIDE SEQUENCE</scope>
</reference>
<evidence type="ECO:0000313" key="1">
    <source>
        <dbReference type="EMBL" id="ACY66524.1"/>
    </source>
</evidence>
<feature type="non-terminal residue" evidence="1">
    <location>
        <position position="76"/>
    </location>
</feature>
<accession>D2DSW4</accession>
<dbReference type="AlphaFoldDB" id="D2DSW4"/>
<name>D2DSW4_SCYPA</name>
<organism evidence="1">
    <name type="scientific">Scylla paramamosain</name>
    <name type="common">Mud crab</name>
    <dbReference type="NCBI Taxonomy" id="85552"/>
    <lineage>
        <taxon>Eukaryota</taxon>
        <taxon>Metazoa</taxon>
        <taxon>Ecdysozoa</taxon>
        <taxon>Arthropoda</taxon>
        <taxon>Crustacea</taxon>
        <taxon>Multicrustacea</taxon>
        <taxon>Malacostraca</taxon>
        <taxon>Eumalacostraca</taxon>
        <taxon>Eucarida</taxon>
        <taxon>Decapoda</taxon>
        <taxon>Pleocyemata</taxon>
        <taxon>Brachyura</taxon>
        <taxon>Eubrachyura</taxon>
        <taxon>Portunoidea</taxon>
        <taxon>Portunidae</taxon>
        <taxon>Portuninae</taxon>
        <taxon>Scylla</taxon>
    </lineage>
</organism>
<proteinExistence type="evidence at transcript level"/>